<name>A0ABX7WXP3_9GAMM</name>
<protein>
    <submittedName>
        <fullName evidence="1">Uncharacterized protein</fullName>
    </submittedName>
</protein>
<accession>A0ABX7WXP3</accession>
<gene>
    <name evidence="1" type="ORF">J9253_07620</name>
</gene>
<keyword evidence="2" id="KW-1185">Reference proteome</keyword>
<dbReference type="Proteomes" id="UP000672039">
    <property type="component" value="Chromosome"/>
</dbReference>
<reference evidence="1 2" key="1">
    <citation type="submission" date="2021-04" db="EMBL/GenBank/DDBJ databases">
        <title>Genomics, taxonomy and metabolism of representatives of sulfur bacteria of the genus Thiothrix: Thiothrix fructosivorans QT, Thiothrix unzii A1T and three new species, Thiothrix subterranea sp. nov., Thiothrix litoralis sp. nov. and 'Candidatus Thiothrix anitrata' sp. nov.</title>
        <authorList>
            <person name="Ravin N.V."/>
            <person name="Smolyakov D."/>
            <person name="Rudenko T.S."/>
            <person name="Mardanov A.V."/>
            <person name="Beletsky A.V."/>
            <person name="Markov N.D."/>
            <person name="Fomenkov A.I."/>
            <person name="Roberts R.J."/>
            <person name="Karnachuk O.V."/>
            <person name="Novikov A."/>
            <person name="Grabovich M.Y."/>
        </authorList>
    </citation>
    <scope>NUCLEOTIDE SEQUENCE [LARGE SCALE GENOMIC DNA]</scope>
    <source>
        <strain evidence="1 2">AS</strain>
    </source>
</reference>
<evidence type="ECO:0000313" key="2">
    <source>
        <dbReference type="Proteomes" id="UP000672039"/>
    </source>
</evidence>
<proteinExistence type="predicted"/>
<dbReference type="EMBL" id="CP072801">
    <property type="protein sequence ID" value="QTR47777.1"/>
    <property type="molecule type" value="Genomic_DNA"/>
</dbReference>
<sequence length="56" mass="6217">MLRCIFNYAAEEYLDKDGKPIITTNPVKRLSHSRAWNRVDRKGAASAAACCGKMST</sequence>
<organism evidence="1 2">
    <name type="scientific">Thiothrix litoralis</name>
    <dbReference type="NCBI Taxonomy" id="2891210"/>
    <lineage>
        <taxon>Bacteria</taxon>
        <taxon>Pseudomonadati</taxon>
        <taxon>Pseudomonadota</taxon>
        <taxon>Gammaproteobacteria</taxon>
        <taxon>Thiotrichales</taxon>
        <taxon>Thiotrichaceae</taxon>
        <taxon>Thiothrix</taxon>
    </lineage>
</organism>
<evidence type="ECO:0000313" key="1">
    <source>
        <dbReference type="EMBL" id="QTR47777.1"/>
    </source>
</evidence>
<dbReference type="RefSeq" id="WP_210224017.1">
    <property type="nucleotide sequence ID" value="NZ_CP072801.1"/>
</dbReference>